<keyword evidence="2" id="KW-1185">Reference proteome</keyword>
<proteinExistence type="predicted"/>
<dbReference type="AlphaFoldDB" id="A0A8B6GZS4"/>
<sequence>APAIKIFREIERIWPHQVETIALYANDDDGTSTEAVTWCTECEVLLCTGCEKHHTKSKASKDHKTMSTKDYHNLPKFMLEISSQCQRPQQKV</sequence>
<evidence type="ECO:0000313" key="2">
    <source>
        <dbReference type="Proteomes" id="UP000596742"/>
    </source>
</evidence>
<accession>A0A8B6GZS4</accession>
<protein>
    <recommendedName>
        <fullName evidence="3">B box-type domain-containing protein</fullName>
    </recommendedName>
</protein>
<comment type="caution">
    <text evidence="1">The sequence shown here is derived from an EMBL/GenBank/DDBJ whole genome shotgun (WGS) entry which is preliminary data.</text>
</comment>
<dbReference type="Pfam" id="PF22586">
    <property type="entry name" value="ANCHR-like_BBOX"/>
    <property type="match status" value="1"/>
</dbReference>
<dbReference type="Gene3D" id="4.10.830.40">
    <property type="match status" value="1"/>
</dbReference>
<feature type="non-terminal residue" evidence="1">
    <location>
        <position position="1"/>
    </location>
</feature>
<dbReference type="Proteomes" id="UP000596742">
    <property type="component" value="Unassembled WGS sequence"/>
</dbReference>
<name>A0A8B6GZS4_MYTGA</name>
<dbReference type="OrthoDB" id="6110133at2759"/>
<organism evidence="1 2">
    <name type="scientific">Mytilus galloprovincialis</name>
    <name type="common">Mediterranean mussel</name>
    <dbReference type="NCBI Taxonomy" id="29158"/>
    <lineage>
        <taxon>Eukaryota</taxon>
        <taxon>Metazoa</taxon>
        <taxon>Spiralia</taxon>
        <taxon>Lophotrochozoa</taxon>
        <taxon>Mollusca</taxon>
        <taxon>Bivalvia</taxon>
        <taxon>Autobranchia</taxon>
        <taxon>Pteriomorphia</taxon>
        <taxon>Mytilida</taxon>
        <taxon>Mytiloidea</taxon>
        <taxon>Mytilidae</taxon>
        <taxon>Mytilinae</taxon>
        <taxon>Mytilus</taxon>
    </lineage>
</organism>
<evidence type="ECO:0008006" key="3">
    <source>
        <dbReference type="Google" id="ProtNLM"/>
    </source>
</evidence>
<dbReference type="EMBL" id="UYJE01009210">
    <property type="protein sequence ID" value="VDI71260.1"/>
    <property type="molecule type" value="Genomic_DNA"/>
</dbReference>
<reference evidence="1" key="1">
    <citation type="submission" date="2018-11" db="EMBL/GenBank/DDBJ databases">
        <authorList>
            <person name="Alioto T."/>
            <person name="Alioto T."/>
        </authorList>
    </citation>
    <scope>NUCLEOTIDE SEQUENCE</scope>
</reference>
<dbReference type="CDD" id="cd19757">
    <property type="entry name" value="Bbox1"/>
    <property type="match status" value="1"/>
</dbReference>
<gene>
    <name evidence="1" type="ORF">MGAL_10B014592</name>
</gene>
<evidence type="ECO:0000313" key="1">
    <source>
        <dbReference type="EMBL" id="VDI71260.1"/>
    </source>
</evidence>